<keyword evidence="5 6" id="KW-0378">Hydrolase</keyword>
<evidence type="ECO:0000313" key="9">
    <source>
        <dbReference type="Proteomes" id="UP000481153"/>
    </source>
</evidence>
<evidence type="ECO:0000256" key="6">
    <source>
        <dbReference type="PROSITE-ProRule" id="PRU00331"/>
    </source>
</evidence>
<keyword evidence="4" id="KW-0833">Ubl conjugation pathway</keyword>
<dbReference type="InterPro" id="IPR006155">
    <property type="entry name" value="Josephin"/>
</dbReference>
<gene>
    <name evidence="8" type="ORF">Ae201684_014319</name>
</gene>
<dbReference type="GO" id="GO:0004843">
    <property type="term" value="F:cysteine-type deubiquitinase activity"/>
    <property type="evidence" value="ECO:0007669"/>
    <property type="project" value="UniProtKB-EC"/>
</dbReference>
<sequence length="140" mass="16013">MPLFHEKQRYMRCGIHAINNLLQRKEFDVASFDAICRELSPESSWQHQSILGLGNYNVDILTMALMKQVHAGGFTLSYFDKRKPLALLDLQATTGILCNAASVSLMGLWHSRHWFAIRSIYGVYYNLDSKLPEPKVRLPS</sequence>
<feature type="active site" evidence="6">
    <location>
        <position position="13"/>
    </location>
</feature>
<accession>A0A6G0WKB6</accession>
<dbReference type="Proteomes" id="UP000481153">
    <property type="component" value="Unassembled WGS sequence"/>
</dbReference>
<dbReference type="Pfam" id="PF02099">
    <property type="entry name" value="Josephin"/>
    <property type="match status" value="1"/>
</dbReference>
<comment type="caution">
    <text evidence="8">The sequence shown here is derived from an EMBL/GenBank/DDBJ whole genome shotgun (WGS) entry which is preliminary data.</text>
</comment>
<keyword evidence="9" id="KW-1185">Reference proteome</keyword>
<name>A0A6G0WKB6_9STRA</name>
<comment type="catalytic activity">
    <reaction evidence="1">
        <text>Thiol-dependent hydrolysis of ester, thioester, amide, peptide and isopeptide bonds formed by the C-terminal Gly of ubiquitin (a 76-residue protein attached to proteins as an intracellular targeting signal).</text>
        <dbReference type="EC" id="3.4.19.12"/>
    </reaction>
</comment>
<dbReference type="PROSITE" id="PS50957">
    <property type="entry name" value="JOSEPHIN"/>
    <property type="match status" value="1"/>
</dbReference>
<evidence type="ECO:0000259" key="7">
    <source>
        <dbReference type="PROSITE" id="PS50957"/>
    </source>
</evidence>
<dbReference type="EC" id="3.4.19.12" evidence="2"/>
<dbReference type="EMBL" id="VJMJ01000191">
    <property type="protein sequence ID" value="KAF0727694.1"/>
    <property type="molecule type" value="Genomic_DNA"/>
</dbReference>
<dbReference type="AlphaFoldDB" id="A0A6G0WKB6"/>
<feature type="active site" evidence="6">
    <location>
        <position position="113"/>
    </location>
</feature>
<dbReference type="GO" id="GO:0006508">
    <property type="term" value="P:proteolysis"/>
    <property type="evidence" value="ECO:0007669"/>
    <property type="project" value="UniProtKB-KW"/>
</dbReference>
<evidence type="ECO:0000256" key="5">
    <source>
        <dbReference type="ARBA" id="ARBA00022801"/>
    </source>
</evidence>
<dbReference type="Gene3D" id="3.90.70.40">
    <property type="match status" value="1"/>
</dbReference>
<proteinExistence type="predicted"/>
<evidence type="ECO:0000256" key="4">
    <source>
        <dbReference type="ARBA" id="ARBA00022786"/>
    </source>
</evidence>
<evidence type="ECO:0000256" key="1">
    <source>
        <dbReference type="ARBA" id="ARBA00000707"/>
    </source>
</evidence>
<evidence type="ECO:0000256" key="2">
    <source>
        <dbReference type="ARBA" id="ARBA00012759"/>
    </source>
</evidence>
<feature type="active site" evidence="6">
    <location>
        <position position="128"/>
    </location>
</feature>
<feature type="domain" description="Josephin" evidence="7">
    <location>
        <begin position="1"/>
        <end position="140"/>
    </location>
</feature>
<keyword evidence="3" id="KW-0645">Protease</keyword>
<organism evidence="8 9">
    <name type="scientific">Aphanomyces euteiches</name>
    <dbReference type="NCBI Taxonomy" id="100861"/>
    <lineage>
        <taxon>Eukaryota</taxon>
        <taxon>Sar</taxon>
        <taxon>Stramenopiles</taxon>
        <taxon>Oomycota</taxon>
        <taxon>Saprolegniomycetes</taxon>
        <taxon>Saprolegniales</taxon>
        <taxon>Verrucalvaceae</taxon>
        <taxon>Aphanomyces</taxon>
    </lineage>
</organism>
<reference evidence="8 9" key="1">
    <citation type="submission" date="2019-07" db="EMBL/GenBank/DDBJ databases">
        <title>Genomics analysis of Aphanomyces spp. identifies a new class of oomycete effector associated with host adaptation.</title>
        <authorList>
            <person name="Gaulin E."/>
        </authorList>
    </citation>
    <scope>NUCLEOTIDE SEQUENCE [LARGE SCALE GENOMIC DNA]</scope>
    <source>
        <strain evidence="8 9">ATCC 201684</strain>
    </source>
</reference>
<dbReference type="InterPro" id="IPR040053">
    <property type="entry name" value="JOSD1/2"/>
</dbReference>
<protein>
    <recommendedName>
        <fullName evidence="2">ubiquitinyl hydrolase 1</fullName>
        <ecNumber evidence="2">3.4.19.12</ecNumber>
    </recommendedName>
</protein>
<evidence type="ECO:0000256" key="3">
    <source>
        <dbReference type="ARBA" id="ARBA00022670"/>
    </source>
</evidence>
<dbReference type="PANTHER" id="PTHR13291">
    <property type="entry name" value="JOSEPHIN 1, 2"/>
    <property type="match status" value="1"/>
</dbReference>
<evidence type="ECO:0000313" key="8">
    <source>
        <dbReference type="EMBL" id="KAF0727694.1"/>
    </source>
</evidence>
<dbReference type="GO" id="GO:0016579">
    <property type="term" value="P:protein deubiquitination"/>
    <property type="evidence" value="ECO:0007669"/>
    <property type="project" value="InterPro"/>
</dbReference>
<dbReference type="SMART" id="SM01246">
    <property type="entry name" value="Josephin"/>
    <property type="match status" value="1"/>
</dbReference>
<dbReference type="PANTHER" id="PTHR13291:SF0">
    <property type="entry name" value="JOSEPHIN-LIKE PROTEIN"/>
    <property type="match status" value="1"/>
</dbReference>